<dbReference type="EMBL" id="KV427616">
    <property type="protein sequence ID" value="KZT08257.1"/>
    <property type="molecule type" value="Genomic_DNA"/>
</dbReference>
<dbReference type="AlphaFoldDB" id="A0A165F2U9"/>
<dbReference type="PANTHER" id="PTHR40465:SF1">
    <property type="entry name" value="DUF6534 DOMAIN-CONTAINING PROTEIN"/>
    <property type="match status" value="1"/>
</dbReference>
<evidence type="ECO:0000256" key="2">
    <source>
        <dbReference type="SAM" id="Phobius"/>
    </source>
</evidence>
<dbReference type="OrthoDB" id="2786798at2759"/>
<keyword evidence="2" id="KW-0812">Transmembrane</keyword>
<feature type="transmembrane region" description="Helical" evidence="2">
    <location>
        <begin position="207"/>
        <end position="225"/>
    </location>
</feature>
<keyword evidence="2" id="KW-0472">Membrane</keyword>
<evidence type="ECO:0000313" key="4">
    <source>
        <dbReference type="EMBL" id="KZT08257.1"/>
    </source>
</evidence>
<dbReference type="InParanoid" id="A0A165F2U9"/>
<dbReference type="GeneID" id="63829405"/>
<feature type="transmembrane region" description="Helical" evidence="2">
    <location>
        <begin position="231"/>
        <end position="252"/>
    </location>
</feature>
<feature type="transmembrane region" description="Helical" evidence="2">
    <location>
        <begin position="168"/>
        <end position="186"/>
    </location>
</feature>
<gene>
    <name evidence="4" type="ORF">LAESUDRAFT_757935</name>
</gene>
<sequence length="325" mass="36236">MSGTTLGPETTFTSTFVGMLLCFLFYGGTFSQTIYYFHNSNHDGAPLRVLVIFLWLMDTVKDFLHGQLLWYWFIANHSNPSALLLLPISYTVHFIITAATVLAVQCLYIRNIWTLLKNRPLRKPLTTIGALLTLLSFVCGLVTAYDILSSPTDIVAIERVNVPGRIQGYSVLAVDFYIAVCLCSIFHGARTGCQATEFVITKLIMWTINRAIALFAVQLFVIVTYKPNGTQAMDGVYCFSGTLTVNVALATLNSRQVLKEMQEDSDNAQSSSLLSSFVARRLSSLSTWSRAHEAAIENEDSTEEANEKNRRQESVVENDESSSRH</sequence>
<protein>
    <recommendedName>
        <fullName evidence="3">DUF6534 domain-containing protein</fullName>
    </recommendedName>
</protein>
<proteinExistence type="predicted"/>
<dbReference type="RefSeq" id="XP_040765997.1">
    <property type="nucleotide sequence ID" value="XM_040912377.1"/>
</dbReference>
<keyword evidence="2" id="KW-1133">Transmembrane helix</keyword>
<evidence type="ECO:0000313" key="5">
    <source>
        <dbReference type="Proteomes" id="UP000076871"/>
    </source>
</evidence>
<feature type="compositionally biased region" description="Acidic residues" evidence="1">
    <location>
        <begin position="316"/>
        <end position="325"/>
    </location>
</feature>
<dbReference type="Proteomes" id="UP000076871">
    <property type="component" value="Unassembled WGS sequence"/>
</dbReference>
<dbReference type="STRING" id="1314785.A0A165F2U9"/>
<evidence type="ECO:0000256" key="1">
    <source>
        <dbReference type="SAM" id="MobiDB-lite"/>
    </source>
</evidence>
<dbReference type="Pfam" id="PF20152">
    <property type="entry name" value="DUF6534"/>
    <property type="match status" value="1"/>
</dbReference>
<feature type="domain" description="DUF6534" evidence="3">
    <location>
        <begin position="172"/>
        <end position="256"/>
    </location>
</feature>
<feature type="transmembrane region" description="Helical" evidence="2">
    <location>
        <begin position="12"/>
        <end position="37"/>
    </location>
</feature>
<keyword evidence="5" id="KW-1185">Reference proteome</keyword>
<feature type="transmembrane region" description="Helical" evidence="2">
    <location>
        <begin position="49"/>
        <end position="72"/>
    </location>
</feature>
<name>A0A165F2U9_9APHY</name>
<evidence type="ECO:0000259" key="3">
    <source>
        <dbReference type="Pfam" id="PF20152"/>
    </source>
</evidence>
<dbReference type="InterPro" id="IPR045339">
    <property type="entry name" value="DUF6534"/>
</dbReference>
<feature type="transmembrane region" description="Helical" evidence="2">
    <location>
        <begin position="125"/>
        <end position="148"/>
    </location>
</feature>
<accession>A0A165F2U9</accession>
<feature type="transmembrane region" description="Helical" evidence="2">
    <location>
        <begin position="92"/>
        <end position="113"/>
    </location>
</feature>
<dbReference type="PANTHER" id="PTHR40465">
    <property type="entry name" value="CHROMOSOME 1, WHOLE GENOME SHOTGUN SEQUENCE"/>
    <property type="match status" value="1"/>
</dbReference>
<organism evidence="4 5">
    <name type="scientific">Laetiporus sulphureus 93-53</name>
    <dbReference type="NCBI Taxonomy" id="1314785"/>
    <lineage>
        <taxon>Eukaryota</taxon>
        <taxon>Fungi</taxon>
        <taxon>Dikarya</taxon>
        <taxon>Basidiomycota</taxon>
        <taxon>Agaricomycotina</taxon>
        <taxon>Agaricomycetes</taxon>
        <taxon>Polyporales</taxon>
        <taxon>Laetiporus</taxon>
    </lineage>
</organism>
<reference evidence="4 5" key="1">
    <citation type="journal article" date="2016" name="Mol. Biol. Evol.">
        <title>Comparative Genomics of Early-Diverging Mushroom-Forming Fungi Provides Insights into the Origins of Lignocellulose Decay Capabilities.</title>
        <authorList>
            <person name="Nagy L.G."/>
            <person name="Riley R."/>
            <person name="Tritt A."/>
            <person name="Adam C."/>
            <person name="Daum C."/>
            <person name="Floudas D."/>
            <person name="Sun H."/>
            <person name="Yadav J.S."/>
            <person name="Pangilinan J."/>
            <person name="Larsson K.H."/>
            <person name="Matsuura K."/>
            <person name="Barry K."/>
            <person name="Labutti K."/>
            <person name="Kuo R."/>
            <person name="Ohm R.A."/>
            <person name="Bhattacharya S.S."/>
            <person name="Shirouzu T."/>
            <person name="Yoshinaga Y."/>
            <person name="Martin F.M."/>
            <person name="Grigoriev I.V."/>
            <person name="Hibbett D.S."/>
        </authorList>
    </citation>
    <scope>NUCLEOTIDE SEQUENCE [LARGE SCALE GENOMIC DNA]</scope>
    <source>
        <strain evidence="4 5">93-53</strain>
    </source>
</reference>
<feature type="compositionally biased region" description="Basic and acidic residues" evidence="1">
    <location>
        <begin position="305"/>
        <end position="314"/>
    </location>
</feature>
<feature type="region of interest" description="Disordered" evidence="1">
    <location>
        <begin position="294"/>
        <end position="325"/>
    </location>
</feature>